<feature type="compositionally biased region" description="Basic residues" evidence="1">
    <location>
        <begin position="60"/>
        <end position="70"/>
    </location>
</feature>
<protein>
    <submittedName>
        <fullName evidence="2">Uncharacterized protein</fullName>
    </submittedName>
</protein>
<evidence type="ECO:0000313" key="3">
    <source>
        <dbReference type="Proteomes" id="UP001419910"/>
    </source>
</evidence>
<dbReference type="EMBL" id="JBDIME010000008">
    <property type="protein sequence ID" value="MEN2790232.1"/>
    <property type="molecule type" value="Genomic_DNA"/>
</dbReference>
<proteinExistence type="predicted"/>
<comment type="caution">
    <text evidence="2">The sequence shown here is derived from an EMBL/GenBank/DDBJ whole genome shotgun (WGS) entry which is preliminary data.</text>
</comment>
<accession>A0ABU9Y391</accession>
<reference evidence="2 3" key="1">
    <citation type="submission" date="2024-05" db="EMBL/GenBank/DDBJ databases">
        <authorList>
            <person name="Liu Q."/>
            <person name="Xin Y.-H."/>
        </authorList>
    </citation>
    <scope>NUCLEOTIDE SEQUENCE [LARGE SCALE GENOMIC DNA]</scope>
    <source>
        <strain evidence="2 3">CGMCC 1.10181</strain>
    </source>
</reference>
<dbReference type="Proteomes" id="UP001419910">
    <property type="component" value="Unassembled WGS sequence"/>
</dbReference>
<keyword evidence="3" id="KW-1185">Reference proteome</keyword>
<evidence type="ECO:0000256" key="1">
    <source>
        <dbReference type="SAM" id="MobiDB-lite"/>
    </source>
</evidence>
<sequence>MPAASQFSLTSFIVDVDFFCDDERYGTETYTITAASRYQAEQDALQRSGSSIYDDDRIPDRRRRANAREA</sequence>
<feature type="region of interest" description="Disordered" evidence="1">
    <location>
        <begin position="45"/>
        <end position="70"/>
    </location>
</feature>
<name>A0ABU9Y391_9SPHN</name>
<gene>
    <name evidence="2" type="ORF">ABC974_11395</name>
</gene>
<organism evidence="2 3">
    <name type="scientific">Sphingomonas oligophenolica</name>
    <dbReference type="NCBI Taxonomy" id="301154"/>
    <lineage>
        <taxon>Bacteria</taxon>
        <taxon>Pseudomonadati</taxon>
        <taxon>Pseudomonadota</taxon>
        <taxon>Alphaproteobacteria</taxon>
        <taxon>Sphingomonadales</taxon>
        <taxon>Sphingomonadaceae</taxon>
        <taxon>Sphingomonas</taxon>
    </lineage>
</organism>
<dbReference type="RefSeq" id="WP_343889094.1">
    <property type="nucleotide sequence ID" value="NZ_BAAAEH010000016.1"/>
</dbReference>
<evidence type="ECO:0000313" key="2">
    <source>
        <dbReference type="EMBL" id="MEN2790232.1"/>
    </source>
</evidence>